<keyword evidence="4" id="KW-0133">Cell shape</keyword>
<dbReference type="GO" id="GO:0009252">
    <property type="term" value="P:peptidoglycan biosynthetic process"/>
    <property type="evidence" value="ECO:0007669"/>
    <property type="project" value="UniProtKB-KW"/>
</dbReference>
<dbReference type="STRING" id="573061.Clocel_1538"/>
<name>D9SWS5_CLOC7</name>
<dbReference type="eggNOG" id="COG1686">
    <property type="taxonomic scope" value="Bacteria"/>
</dbReference>
<comment type="similarity">
    <text evidence="1 9">Belongs to the peptidase S11 family.</text>
</comment>
<keyword evidence="13" id="KW-0121">Carboxypeptidase</keyword>
<evidence type="ECO:0000256" key="3">
    <source>
        <dbReference type="ARBA" id="ARBA00022801"/>
    </source>
</evidence>
<dbReference type="EMBL" id="CP002160">
    <property type="protein sequence ID" value="ADL51286.1"/>
    <property type="molecule type" value="Genomic_DNA"/>
</dbReference>
<dbReference type="PRINTS" id="PR00725">
    <property type="entry name" value="DADACBPTASE1"/>
</dbReference>
<feature type="signal peptide" evidence="11">
    <location>
        <begin position="1"/>
        <end position="24"/>
    </location>
</feature>
<dbReference type="PANTHER" id="PTHR21581:SF26">
    <property type="entry name" value="D-ALANYL-D-ALANINE ENDOPEPTIDASE"/>
    <property type="match status" value="1"/>
</dbReference>
<dbReference type="KEGG" id="ccb:Clocel_1538"/>
<keyword evidence="13" id="KW-0645">Protease</keyword>
<evidence type="ECO:0000256" key="2">
    <source>
        <dbReference type="ARBA" id="ARBA00022729"/>
    </source>
</evidence>
<keyword evidence="10" id="KW-0812">Transmembrane</keyword>
<evidence type="ECO:0000313" key="13">
    <source>
        <dbReference type="EMBL" id="ADL51286.1"/>
    </source>
</evidence>
<accession>D9SWS5</accession>
<protein>
    <submittedName>
        <fullName evidence="13">Peptidase S11 D-alanyl-D-alanine carboxypeptidase 1</fullName>
    </submittedName>
</protein>
<keyword evidence="14" id="KW-1185">Reference proteome</keyword>
<keyword evidence="10" id="KW-1133">Transmembrane helix</keyword>
<feature type="active site" description="Acyl-ester intermediate" evidence="7">
    <location>
        <position position="61"/>
    </location>
</feature>
<feature type="active site" description="Acyl-ester intermediate" evidence="7">
    <location>
        <position position="64"/>
    </location>
</feature>
<dbReference type="AlphaFoldDB" id="D9SWS5"/>
<dbReference type="SUPFAM" id="SSF56601">
    <property type="entry name" value="beta-lactamase/transpeptidase-like"/>
    <property type="match status" value="1"/>
</dbReference>
<proteinExistence type="inferred from homology"/>
<dbReference type="InterPro" id="IPR001967">
    <property type="entry name" value="Peptidase_S11_N"/>
</dbReference>
<evidence type="ECO:0000313" key="14">
    <source>
        <dbReference type="Proteomes" id="UP000002730"/>
    </source>
</evidence>
<evidence type="ECO:0000256" key="11">
    <source>
        <dbReference type="SAM" id="SignalP"/>
    </source>
</evidence>
<evidence type="ECO:0000256" key="4">
    <source>
        <dbReference type="ARBA" id="ARBA00022960"/>
    </source>
</evidence>
<evidence type="ECO:0000256" key="5">
    <source>
        <dbReference type="ARBA" id="ARBA00022984"/>
    </source>
</evidence>
<dbReference type="GO" id="GO:0008360">
    <property type="term" value="P:regulation of cell shape"/>
    <property type="evidence" value="ECO:0007669"/>
    <property type="project" value="UniProtKB-KW"/>
</dbReference>
<dbReference type="HOGENOM" id="CLU_027070_7_3_9"/>
<feature type="transmembrane region" description="Helical" evidence="10">
    <location>
        <begin position="409"/>
        <end position="432"/>
    </location>
</feature>
<keyword evidence="2 11" id="KW-0732">Signal</keyword>
<dbReference type="OrthoDB" id="1701915at2"/>
<feature type="domain" description="Peptidase S11 D-alanyl-D-alanine carboxypeptidase A N-terminal" evidence="12">
    <location>
        <begin position="29"/>
        <end position="267"/>
    </location>
</feature>
<dbReference type="GO" id="GO:0071555">
    <property type="term" value="P:cell wall organization"/>
    <property type="evidence" value="ECO:0007669"/>
    <property type="project" value="UniProtKB-KW"/>
</dbReference>
<evidence type="ECO:0000256" key="10">
    <source>
        <dbReference type="SAM" id="Phobius"/>
    </source>
</evidence>
<dbReference type="RefSeq" id="WP_010077507.1">
    <property type="nucleotide sequence ID" value="NC_014393.1"/>
</dbReference>
<dbReference type="Proteomes" id="UP000002730">
    <property type="component" value="Chromosome"/>
</dbReference>
<reference evidence="13 14" key="1">
    <citation type="submission" date="2010-08" db="EMBL/GenBank/DDBJ databases">
        <title>Complete sequence of Clostridium cellulovorans 743B.</title>
        <authorList>
            <consortium name="US DOE Joint Genome Institute"/>
            <person name="Lucas S."/>
            <person name="Copeland A."/>
            <person name="Lapidus A."/>
            <person name="Cheng J.-F."/>
            <person name="Bruce D."/>
            <person name="Goodwin L."/>
            <person name="Pitluck S."/>
            <person name="Chertkov O."/>
            <person name="Detter J.C."/>
            <person name="Han C."/>
            <person name="Tapia R."/>
            <person name="Land M."/>
            <person name="Hauser L."/>
            <person name="Chang Y.-J."/>
            <person name="Jeffries C."/>
            <person name="Kyrpides N."/>
            <person name="Ivanova N."/>
            <person name="Mikhailova N."/>
            <person name="Hemme C.L."/>
            <person name="Woyke T."/>
        </authorList>
    </citation>
    <scope>NUCLEOTIDE SEQUENCE [LARGE SCALE GENOMIC DNA]</scope>
    <source>
        <strain evidence="14">ATCC 35296 / DSM 3052 / OCM 3 / 743B</strain>
    </source>
</reference>
<evidence type="ECO:0000256" key="8">
    <source>
        <dbReference type="PIRSR" id="PIRSR618044-2"/>
    </source>
</evidence>
<dbReference type="GO" id="GO:0006508">
    <property type="term" value="P:proteolysis"/>
    <property type="evidence" value="ECO:0007669"/>
    <property type="project" value="InterPro"/>
</dbReference>
<feature type="chain" id="PRO_5003128578" evidence="11">
    <location>
        <begin position="25"/>
        <end position="444"/>
    </location>
</feature>
<dbReference type="InterPro" id="IPR012338">
    <property type="entry name" value="Beta-lactam/transpept-like"/>
</dbReference>
<evidence type="ECO:0000259" key="12">
    <source>
        <dbReference type="Pfam" id="PF00768"/>
    </source>
</evidence>
<keyword evidence="10" id="KW-0472">Membrane</keyword>
<evidence type="ECO:0000256" key="7">
    <source>
        <dbReference type="PIRSR" id="PIRSR618044-1"/>
    </source>
</evidence>
<evidence type="ECO:0000256" key="9">
    <source>
        <dbReference type="RuleBase" id="RU004016"/>
    </source>
</evidence>
<keyword evidence="6" id="KW-0961">Cell wall biogenesis/degradation</keyword>
<evidence type="ECO:0000256" key="6">
    <source>
        <dbReference type="ARBA" id="ARBA00023316"/>
    </source>
</evidence>
<organism evidence="13 14">
    <name type="scientific">Clostridium cellulovorans (strain ATCC 35296 / DSM 3052 / OCM 3 / 743B)</name>
    <dbReference type="NCBI Taxonomy" id="573061"/>
    <lineage>
        <taxon>Bacteria</taxon>
        <taxon>Bacillati</taxon>
        <taxon>Bacillota</taxon>
        <taxon>Clostridia</taxon>
        <taxon>Eubacteriales</taxon>
        <taxon>Clostridiaceae</taxon>
        <taxon>Clostridium</taxon>
    </lineage>
</organism>
<evidence type="ECO:0000256" key="1">
    <source>
        <dbReference type="ARBA" id="ARBA00007164"/>
    </source>
</evidence>
<keyword evidence="3" id="KW-0378">Hydrolase</keyword>
<gene>
    <name evidence="13" type="ordered locus">Clocel_1538</name>
</gene>
<feature type="active site" evidence="7">
    <location>
        <position position="121"/>
    </location>
</feature>
<dbReference type="InterPro" id="IPR018044">
    <property type="entry name" value="Peptidase_S11"/>
</dbReference>
<sequence>MKKTILTTMATLAISLTLSTKVFSEPLPEPNIVGQYAITLDVNTGEIIYAKNADAKAYPASITKLMSAILLEKNLSKEDLLTYTANAKVQPSSAINTDRLSVPVGQQISADTALKTMLLASANDMTEMVATNIPKRNSNDNTEFIAMMNAEAQRLGMVNTHFVTSNGLDDNTNEHLTTAYDLTILGREVAKNPWTREIWPLKSTIIAIPGLASFEIGNTNQFVYPNFELHDPTCIGSKTGYTDKAGRCLLSIFERDNRQIIGVVLNSQLSPNDLVAFNDMKQIIDYSYSAEKKVLEATDPATGVNTSYKKDTTVLTVPVEYKVFKTFGPRKTIEVPVILDDDLSTYTNEINSKDIKLTYDYDINIFSNEDKNILGTLTLKQRENSYAVNLYTNLNSKAMRELDSNSYSLLYGVIALGAGFLVLVMLSLMIVLRKKKIKGNKYKL</sequence>
<feature type="binding site" evidence="8">
    <location>
        <position position="238"/>
    </location>
    <ligand>
        <name>substrate</name>
    </ligand>
</feature>
<dbReference type="PANTHER" id="PTHR21581">
    <property type="entry name" value="D-ALANYL-D-ALANINE CARBOXYPEPTIDASE"/>
    <property type="match status" value="1"/>
</dbReference>
<dbReference type="Gene3D" id="3.40.710.10">
    <property type="entry name" value="DD-peptidase/beta-lactamase superfamily"/>
    <property type="match status" value="1"/>
</dbReference>
<dbReference type="Pfam" id="PF00768">
    <property type="entry name" value="Peptidase_S11"/>
    <property type="match status" value="1"/>
</dbReference>
<dbReference type="GO" id="GO:0009002">
    <property type="term" value="F:serine-type D-Ala-D-Ala carboxypeptidase activity"/>
    <property type="evidence" value="ECO:0007669"/>
    <property type="project" value="InterPro"/>
</dbReference>
<keyword evidence="5" id="KW-0573">Peptidoglycan synthesis</keyword>